<evidence type="ECO:0000256" key="1">
    <source>
        <dbReference type="SAM" id="MobiDB-lite"/>
    </source>
</evidence>
<sequence>MHFASSLCGLQESEPMVNSLYQYAETDSIVRTAAISTEMAKNGWETLSHFQGNFPGNASFDQLEFPRNIEEDIYDFNFAIDDNEFTPRAQDQQTNSDSSCPPSPTFNQISSSFSPQPSIYDFIQSSDEKQNKTHPDAEQESRFLAPIQRLLSYLFYYFLPKLYEKCTQGDRTYERVISQSKCVLEKVTIILPKLLDQGYNVLEIMAATLYIALETTGVGVNNMIKSFYGRELSPLRTFQLFVNAIEVLYKASRHEYHSANPEVKIRSPSFCIDNVVRFLQLCEQIARQILLTSNLENLDSNKMCLEDILSIERHYSDVCTATTSLRLLSNLDIFGRLWYPELLVQMKEEQNEESTQQETNENGQKRRRIDDSSDDYEDEEDNIQQPHEQPLTQKEDDEQTYTQQEEDEMPKKYKNYEDRKNLTDQFRERIIKVTNKKLNDLNEAQFLVSTNQQHEPNNIPQIDASPLSQPFSQECVKLPFYNACRQDELQEVAQKIFQQPNQGKEKKTNIKYPKLKESVKAIGQYQFFSKKGKCTYGEKYAQMNQNEQIQNIIDNKDDDDILGWCFQVSQTIDMQQAMEEEGERRAEHECWKIPDFKSETFNGVKEAVINEMQKLTPKQANKAKKKFETLKSEEGNGKVNMQLSKDLIARGNNISEAQVDIKLKEVFIKKSDLLEQENVTWLLRPEGFGKRSCCRNEYGDDEQESDHEETNDNKNGKNKKKSKRNQKVYEDESEDSDEYKMDMKPVKRKRKRNE</sequence>
<feature type="compositionally biased region" description="Acidic residues" evidence="1">
    <location>
        <begin position="395"/>
        <end position="408"/>
    </location>
</feature>
<dbReference type="EMBL" id="SNRW01010542">
    <property type="protein sequence ID" value="KAA6376414.1"/>
    <property type="molecule type" value="Genomic_DNA"/>
</dbReference>
<dbReference type="AlphaFoldDB" id="A0A5J4V1J6"/>
<gene>
    <name evidence="2" type="ORF">EZS28_028058</name>
</gene>
<proteinExistence type="predicted"/>
<feature type="compositionally biased region" description="Basic residues" evidence="1">
    <location>
        <begin position="716"/>
        <end position="726"/>
    </location>
</feature>
<feature type="region of interest" description="Disordered" evidence="1">
    <location>
        <begin position="695"/>
        <end position="754"/>
    </location>
</feature>
<accession>A0A5J4V1J6</accession>
<dbReference type="Proteomes" id="UP000324800">
    <property type="component" value="Unassembled WGS sequence"/>
</dbReference>
<feature type="compositionally biased region" description="Low complexity" evidence="1">
    <location>
        <begin position="353"/>
        <end position="362"/>
    </location>
</feature>
<protein>
    <submittedName>
        <fullName evidence="2">Uncharacterized protein</fullName>
    </submittedName>
</protein>
<evidence type="ECO:0000313" key="2">
    <source>
        <dbReference type="EMBL" id="KAA6376414.1"/>
    </source>
</evidence>
<feature type="compositionally biased region" description="Polar residues" evidence="1">
    <location>
        <begin position="89"/>
        <end position="100"/>
    </location>
</feature>
<organism evidence="2 3">
    <name type="scientific">Streblomastix strix</name>
    <dbReference type="NCBI Taxonomy" id="222440"/>
    <lineage>
        <taxon>Eukaryota</taxon>
        <taxon>Metamonada</taxon>
        <taxon>Preaxostyla</taxon>
        <taxon>Oxymonadida</taxon>
        <taxon>Streblomastigidae</taxon>
        <taxon>Streblomastix</taxon>
    </lineage>
</organism>
<comment type="caution">
    <text evidence="2">The sequence shown here is derived from an EMBL/GenBank/DDBJ whole genome shotgun (WGS) entry which is preliminary data.</text>
</comment>
<reference evidence="2 3" key="1">
    <citation type="submission" date="2019-03" db="EMBL/GenBank/DDBJ databases">
        <title>Single cell metagenomics reveals metabolic interactions within the superorganism composed of flagellate Streblomastix strix and complex community of Bacteroidetes bacteria on its surface.</title>
        <authorList>
            <person name="Treitli S.C."/>
            <person name="Kolisko M."/>
            <person name="Husnik F."/>
            <person name="Keeling P."/>
            <person name="Hampl V."/>
        </authorList>
    </citation>
    <scope>NUCLEOTIDE SEQUENCE [LARGE SCALE GENOMIC DNA]</scope>
    <source>
        <strain evidence="2">ST1C</strain>
    </source>
</reference>
<name>A0A5J4V1J6_9EUKA</name>
<feature type="compositionally biased region" description="Acidic residues" evidence="1">
    <location>
        <begin position="372"/>
        <end position="382"/>
    </location>
</feature>
<feature type="region of interest" description="Disordered" evidence="1">
    <location>
        <begin position="348"/>
        <end position="417"/>
    </location>
</feature>
<evidence type="ECO:0000313" key="3">
    <source>
        <dbReference type="Proteomes" id="UP000324800"/>
    </source>
</evidence>
<feature type="region of interest" description="Disordered" evidence="1">
    <location>
        <begin position="88"/>
        <end position="115"/>
    </location>
</feature>
<feature type="compositionally biased region" description="Low complexity" evidence="1">
    <location>
        <begin position="106"/>
        <end position="115"/>
    </location>
</feature>